<reference evidence="13" key="1">
    <citation type="submission" date="2010-05" db="EMBL/GenBank/DDBJ databases">
        <title>Complete sequence of Methylotenera sp. 301.</title>
        <authorList>
            <person name="Lucas S."/>
            <person name="Copeland A."/>
            <person name="Lapidus A."/>
            <person name="Cheng J.-F."/>
            <person name="Bruce D."/>
            <person name="Goodwin L."/>
            <person name="Pitluck S."/>
            <person name="Clum A."/>
            <person name="Land M."/>
            <person name="Hauser L."/>
            <person name="Kyrpides N."/>
            <person name="Ivanova N."/>
            <person name="Chistoservova L."/>
            <person name="Kalyuzhnaya M."/>
            <person name="Woyke T."/>
        </authorList>
    </citation>
    <scope>NUCLEOTIDE SEQUENCE [LARGE SCALE GENOMIC DNA]</scope>
    <source>
        <strain evidence="13">301</strain>
    </source>
</reference>
<reference evidence="12 13" key="2">
    <citation type="journal article" date="2011" name="J. Bacteriol.">
        <title>Genomes of three methylotrophs from a single niche uncover genetic and metabolic divergence of Methylophilaceae.</title>
        <authorList>
            <person name="Lapidus A."/>
            <person name="Clum A."/>
            <person name="Labutti K."/>
            <person name="Kaluzhnaya M.G."/>
            <person name="Lim S."/>
            <person name="Beck D.A."/>
            <person name="Glavina Del Rio T."/>
            <person name="Nolan M."/>
            <person name="Mavromatis K."/>
            <person name="Huntemann M."/>
            <person name="Lucas S."/>
            <person name="Lidstrom M.E."/>
            <person name="Ivanova N."/>
            <person name="Chistoserdova L."/>
        </authorList>
    </citation>
    <scope>NUCLEOTIDE SEQUENCE [LARGE SCALE GENOMIC DNA]</scope>
    <source>
        <strain evidence="12 13">301</strain>
    </source>
</reference>
<comment type="pathway">
    <text evidence="3 10">Carbohydrate metabolism; galactose metabolism.</text>
</comment>
<evidence type="ECO:0000313" key="12">
    <source>
        <dbReference type="EMBL" id="ADI30619.1"/>
    </source>
</evidence>
<keyword evidence="13" id="KW-1185">Reference proteome</keyword>
<comment type="similarity">
    <text evidence="4 10">Belongs to the NAD(P)-dependent epimerase/dehydratase family.</text>
</comment>
<dbReference type="PANTHER" id="PTHR43725:SF53">
    <property type="entry name" value="UDP-ARABINOSE 4-EPIMERASE 1"/>
    <property type="match status" value="1"/>
</dbReference>
<evidence type="ECO:0000256" key="10">
    <source>
        <dbReference type="RuleBase" id="RU366046"/>
    </source>
</evidence>
<dbReference type="EC" id="5.1.3.2" evidence="5 10"/>
<evidence type="ECO:0000256" key="9">
    <source>
        <dbReference type="ARBA" id="ARBA00023277"/>
    </source>
</evidence>
<organism evidence="12 13">
    <name type="scientific">Methylotenera versatilis (strain 301)</name>
    <dbReference type="NCBI Taxonomy" id="666681"/>
    <lineage>
        <taxon>Bacteria</taxon>
        <taxon>Pseudomonadati</taxon>
        <taxon>Pseudomonadota</taxon>
        <taxon>Betaproteobacteria</taxon>
        <taxon>Nitrosomonadales</taxon>
        <taxon>Methylophilaceae</taxon>
        <taxon>Methylotenera</taxon>
    </lineage>
</organism>
<dbReference type="EMBL" id="CP002056">
    <property type="protein sequence ID" value="ADI30619.1"/>
    <property type="molecule type" value="Genomic_DNA"/>
</dbReference>
<evidence type="ECO:0000256" key="4">
    <source>
        <dbReference type="ARBA" id="ARBA00007637"/>
    </source>
</evidence>
<keyword evidence="8 10" id="KW-0413">Isomerase</keyword>
<dbReference type="eggNOG" id="COG1087">
    <property type="taxonomic scope" value="Bacteria"/>
</dbReference>
<evidence type="ECO:0000256" key="8">
    <source>
        <dbReference type="ARBA" id="ARBA00023235"/>
    </source>
</evidence>
<dbReference type="UniPathway" id="UPA00214"/>
<dbReference type="Gene3D" id="3.40.50.720">
    <property type="entry name" value="NAD(P)-binding Rossmann-like Domain"/>
    <property type="match status" value="1"/>
</dbReference>
<sequence length="321" mass="35138">MKILVVGGAGYIGSHMVKMLLDEGHKVVTFDNLSSGFRDAVLGGDFVEGDLANTAMLDDVFTKYKPEAVMHFASYIQVGESVQHPAKYYFNNFTNTLNLLNTMVKHQVNSFIFSSTAAVFGEPEYVPIDEAHPKAPLNPYGRSKLMVEQILADYEHAYGLKSVCLRYFNAAGADPGALLGERHEPETHLIPLVLQAISGRRSHISVFGRDYDTPDGTCIRDYIHIVDLCSAHLLALTQLVKDGVSQRFNLGNGAGFSVQEVISVAEQVTGKKVNVIDAPRRAGDPARLVADATLAKNTLGWSPVYTDLATIIAHAWAWETK</sequence>
<dbReference type="HOGENOM" id="CLU_007383_1_10_4"/>
<accession>D7DLE8</accession>
<proteinExistence type="inferred from homology"/>
<evidence type="ECO:0000256" key="6">
    <source>
        <dbReference type="ARBA" id="ARBA00018569"/>
    </source>
</evidence>
<dbReference type="RefSeq" id="WP_013148927.1">
    <property type="nucleotide sequence ID" value="NC_014207.1"/>
</dbReference>
<keyword evidence="9 10" id="KW-0119">Carbohydrate metabolism</keyword>
<feature type="domain" description="NAD-dependent epimerase/dehydratase" evidence="11">
    <location>
        <begin position="3"/>
        <end position="251"/>
    </location>
</feature>
<comment type="cofactor">
    <cofactor evidence="2 10">
        <name>NAD(+)</name>
        <dbReference type="ChEBI" id="CHEBI:57540"/>
    </cofactor>
</comment>
<dbReference type="KEGG" id="meh:M301_2254"/>
<evidence type="ECO:0000256" key="1">
    <source>
        <dbReference type="ARBA" id="ARBA00000083"/>
    </source>
</evidence>
<evidence type="ECO:0000256" key="3">
    <source>
        <dbReference type="ARBA" id="ARBA00004947"/>
    </source>
</evidence>
<dbReference type="InterPro" id="IPR036291">
    <property type="entry name" value="NAD(P)-bd_dom_sf"/>
</dbReference>
<evidence type="ECO:0000256" key="2">
    <source>
        <dbReference type="ARBA" id="ARBA00001911"/>
    </source>
</evidence>
<dbReference type="NCBIfam" id="TIGR01179">
    <property type="entry name" value="galE"/>
    <property type="match status" value="1"/>
</dbReference>
<dbReference type="AlphaFoldDB" id="D7DLE8"/>
<evidence type="ECO:0000256" key="7">
    <source>
        <dbReference type="ARBA" id="ARBA00023027"/>
    </source>
</evidence>
<comment type="subunit">
    <text evidence="10">Homodimer.</text>
</comment>
<dbReference type="PANTHER" id="PTHR43725">
    <property type="entry name" value="UDP-GLUCOSE 4-EPIMERASE"/>
    <property type="match status" value="1"/>
</dbReference>
<dbReference type="GO" id="GO:0003978">
    <property type="term" value="F:UDP-glucose 4-epimerase activity"/>
    <property type="evidence" value="ECO:0007669"/>
    <property type="project" value="UniProtKB-UniRule"/>
</dbReference>
<dbReference type="Gene3D" id="3.90.25.10">
    <property type="entry name" value="UDP-galactose 4-epimerase, domain 1"/>
    <property type="match status" value="1"/>
</dbReference>
<dbReference type="CDD" id="cd05247">
    <property type="entry name" value="UDP_G4E_1_SDR_e"/>
    <property type="match status" value="1"/>
</dbReference>
<protein>
    <recommendedName>
        <fullName evidence="6 10">UDP-glucose 4-epimerase</fullName>
        <ecNumber evidence="5 10">5.1.3.2</ecNumber>
    </recommendedName>
</protein>
<evidence type="ECO:0000313" key="13">
    <source>
        <dbReference type="Proteomes" id="UP000000383"/>
    </source>
</evidence>
<keyword evidence="7 10" id="KW-0520">NAD</keyword>
<dbReference type="OrthoDB" id="9803010at2"/>
<evidence type="ECO:0000256" key="5">
    <source>
        <dbReference type="ARBA" id="ARBA00013189"/>
    </source>
</evidence>
<dbReference type="GO" id="GO:0033499">
    <property type="term" value="P:galactose catabolic process via UDP-galactose, Leloir pathway"/>
    <property type="evidence" value="ECO:0007669"/>
    <property type="project" value="TreeGrafter"/>
</dbReference>
<dbReference type="InterPro" id="IPR005886">
    <property type="entry name" value="UDP_G4E"/>
</dbReference>
<comment type="catalytic activity">
    <reaction evidence="1 10">
        <text>UDP-alpha-D-glucose = UDP-alpha-D-galactose</text>
        <dbReference type="Rhea" id="RHEA:22168"/>
        <dbReference type="ChEBI" id="CHEBI:58885"/>
        <dbReference type="ChEBI" id="CHEBI:66914"/>
        <dbReference type="EC" id="5.1.3.2"/>
    </reaction>
</comment>
<name>D7DLE8_METV0</name>
<dbReference type="Pfam" id="PF01370">
    <property type="entry name" value="Epimerase"/>
    <property type="match status" value="1"/>
</dbReference>
<gene>
    <name evidence="12" type="ordered locus">M301_2254</name>
</gene>
<evidence type="ECO:0000259" key="11">
    <source>
        <dbReference type="Pfam" id="PF01370"/>
    </source>
</evidence>
<dbReference type="Proteomes" id="UP000000383">
    <property type="component" value="Chromosome"/>
</dbReference>
<dbReference type="InterPro" id="IPR001509">
    <property type="entry name" value="Epimerase_deHydtase"/>
</dbReference>
<dbReference type="SUPFAM" id="SSF51735">
    <property type="entry name" value="NAD(P)-binding Rossmann-fold domains"/>
    <property type="match status" value="1"/>
</dbReference>
<dbReference type="STRING" id="666681.M301_2254"/>